<feature type="domain" description="Gfo/Idh/MocA-like oxidoreductase C-terminal" evidence="4">
    <location>
        <begin position="135"/>
        <end position="345"/>
    </location>
</feature>
<accession>A0ABV7C8T8</accession>
<dbReference type="InterPro" id="IPR051317">
    <property type="entry name" value="Gfo/Idh/MocA_oxidoreduct"/>
</dbReference>
<dbReference type="Proteomes" id="UP001595384">
    <property type="component" value="Unassembled WGS sequence"/>
</dbReference>
<protein>
    <submittedName>
        <fullName evidence="5">Oxidoreductase</fullName>
    </submittedName>
</protein>
<keyword evidence="6" id="KW-1185">Reference proteome</keyword>
<dbReference type="InterPro" id="IPR000683">
    <property type="entry name" value="Gfo/Idh/MocA-like_OxRdtase_N"/>
</dbReference>
<dbReference type="InterPro" id="IPR004104">
    <property type="entry name" value="Gfo/Idh/MocA-like_OxRdtase_C"/>
</dbReference>
<dbReference type="EMBL" id="JBHRSE010000074">
    <property type="protein sequence ID" value="MFC3024462.1"/>
    <property type="molecule type" value="Genomic_DNA"/>
</dbReference>
<keyword evidence="2" id="KW-0560">Oxidoreductase</keyword>
<evidence type="ECO:0000256" key="1">
    <source>
        <dbReference type="ARBA" id="ARBA00010928"/>
    </source>
</evidence>
<dbReference type="PANTHER" id="PTHR43708:SF5">
    <property type="entry name" value="CONSERVED EXPRESSED OXIDOREDUCTASE (EUROFUNG)-RELATED"/>
    <property type="match status" value="1"/>
</dbReference>
<organism evidence="5 6">
    <name type="scientific">Vibrio zhugei</name>
    <dbReference type="NCBI Taxonomy" id="2479546"/>
    <lineage>
        <taxon>Bacteria</taxon>
        <taxon>Pseudomonadati</taxon>
        <taxon>Pseudomonadota</taxon>
        <taxon>Gammaproteobacteria</taxon>
        <taxon>Vibrionales</taxon>
        <taxon>Vibrionaceae</taxon>
        <taxon>Vibrio</taxon>
    </lineage>
</organism>
<evidence type="ECO:0000259" key="3">
    <source>
        <dbReference type="Pfam" id="PF01408"/>
    </source>
</evidence>
<comment type="similarity">
    <text evidence="1">Belongs to the Gfo/Idh/MocA family.</text>
</comment>
<dbReference type="PANTHER" id="PTHR43708">
    <property type="entry name" value="CONSERVED EXPRESSED OXIDOREDUCTASE (EUROFUNG)"/>
    <property type="match status" value="1"/>
</dbReference>
<evidence type="ECO:0000313" key="5">
    <source>
        <dbReference type="EMBL" id="MFC3024462.1"/>
    </source>
</evidence>
<reference evidence="6" key="1">
    <citation type="journal article" date="2019" name="Int. J. Syst. Evol. Microbiol.">
        <title>The Global Catalogue of Microorganisms (GCM) 10K type strain sequencing project: providing services to taxonomists for standard genome sequencing and annotation.</title>
        <authorList>
            <consortium name="The Broad Institute Genomics Platform"/>
            <consortium name="The Broad Institute Genome Sequencing Center for Infectious Disease"/>
            <person name="Wu L."/>
            <person name="Ma J."/>
        </authorList>
    </citation>
    <scope>NUCLEOTIDE SEQUENCE [LARGE SCALE GENOMIC DNA]</scope>
    <source>
        <strain evidence="6">KCTC 62784</strain>
    </source>
</reference>
<dbReference type="InterPro" id="IPR036291">
    <property type="entry name" value="NAD(P)-bd_dom_sf"/>
</dbReference>
<evidence type="ECO:0000259" key="4">
    <source>
        <dbReference type="Pfam" id="PF02894"/>
    </source>
</evidence>
<name>A0ABV7C8T8_9VIBR</name>
<feature type="domain" description="Gfo/Idh/MocA-like oxidoreductase N-terminal" evidence="3">
    <location>
        <begin position="6"/>
        <end position="121"/>
    </location>
</feature>
<dbReference type="SUPFAM" id="SSF51735">
    <property type="entry name" value="NAD(P)-binding Rossmann-fold domains"/>
    <property type="match status" value="1"/>
</dbReference>
<dbReference type="NCBIfam" id="NF008607">
    <property type="entry name" value="PRK11579.1"/>
    <property type="match status" value="1"/>
</dbReference>
<evidence type="ECO:0000256" key="2">
    <source>
        <dbReference type="ARBA" id="ARBA00023002"/>
    </source>
</evidence>
<proteinExistence type="inferred from homology"/>
<dbReference type="Pfam" id="PF02894">
    <property type="entry name" value="GFO_IDH_MocA_C"/>
    <property type="match status" value="1"/>
</dbReference>
<dbReference type="Gene3D" id="3.40.50.720">
    <property type="entry name" value="NAD(P)-binding Rossmann-like Domain"/>
    <property type="match status" value="1"/>
</dbReference>
<sequence length="345" mass="39239">MSQAPIKVAIVGYGYSAKTFHLPYILQNPAFEWVAVSSRQSEQLHEQWPDITCYLDPYEMFEKSDADLVIITAPNDVHYPLAKAALLQGKHVILEKPFVIQSSEGEKLIEIADTHHCILSVFQNRRWDGDFMTLRDLITSGKLGDIKYFESHFDRYRPTVRERWRELDTNGGGILFDLGPHLLDQAVCLFGMPEAITAQCRIMRPKGTTVDYVNMTLDYDGCVVNLHANLYSPEPNLRYKVLGTKAKYIKYGLDDQERNLKAGLIPLSESWNQSLHEQSGTVYQEEAEPDEVVTQSGSYHRYFEHIAHALRTGEGNPVPAEEALQSIRLIEAALESHQSGRRIML</sequence>
<comment type="caution">
    <text evidence="5">The sequence shown here is derived from an EMBL/GenBank/DDBJ whole genome shotgun (WGS) entry which is preliminary data.</text>
</comment>
<dbReference type="RefSeq" id="WP_123014768.1">
    <property type="nucleotide sequence ID" value="NZ_AP024912.1"/>
</dbReference>
<dbReference type="Gene3D" id="3.30.360.10">
    <property type="entry name" value="Dihydrodipicolinate Reductase, domain 2"/>
    <property type="match status" value="1"/>
</dbReference>
<gene>
    <name evidence="5" type="ORF">ACFODT_11570</name>
</gene>
<evidence type="ECO:0000313" key="6">
    <source>
        <dbReference type="Proteomes" id="UP001595384"/>
    </source>
</evidence>
<dbReference type="Pfam" id="PF01408">
    <property type="entry name" value="GFO_IDH_MocA"/>
    <property type="match status" value="1"/>
</dbReference>